<gene>
    <name evidence="12" type="ORF">DDZ13_04330</name>
</gene>
<dbReference type="PROSITE" id="PS00394">
    <property type="entry name" value="DNA_PHOTOLYASES_1_1"/>
    <property type="match status" value="1"/>
</dbReference>
<dbReference type="Pfam" id="PF03441">
    <property type="entry name" value="FAD_binding_7"/>
    <property type="match status" value="1"/>
</dbReference>
<dbReference type="Proteomes" id="UP000247099">
    <property type="component" value="Unassembled WGS sequence"/>
</dbReference>
<dbReference type="RefSeq" id="WP_110130195.1">
    <property type="nucleotide sequence ID" value="NZ_QHJQ01000002.1"/>
</dbReference>
<dbReference type="SUPFAM" id="SSF52425">
    <property type="entry name" value="Cryptochrome/photolyase, N-terminal domain"/>
    <property type="match status" value="1"/>
</dbReference>
<protein>
    <recommendedName>
        <fullName evidence="3">Deoxyribodipyrimidine photo-lyase</fullName>
        <ecNumber evidence="2">4.1.99.3</ecNumber>
    </recommendedName>
</protein>
<comment type="similarity">
    <text evidence="10">Belongs to the DNA photolyase family.</text>
</comment>
<organism evidence="12 13">
    <name type="scientific">Coraliomargarita sinensis</name>
    <dbReference type="NCBI Taxonomy" id="2174842"/>
    <lineage>
        <taxon>Bacteria</taxon>
        <taxon>Pseudomonadati</taxon>
        <taxon>Verrucomicrobiota</taxon>
        <taxon>Opitutia</taxon>
        <taxon>Puniceicoccales</taxon>
        <taxon>Coraliomargaritaceae</taxon>
        <taxon>Coraliomargarita</taxon>
    </lineage>
</organism>
<keyword evidence="6 10" id="KW-0157">Chromophore</keyword>
<dbReference type="FunFam" id="1.10.579.10:FF:000003">
    <property type="entry name" value="Deoxyribodipyrimidine photo-lyase"/>
    <property type="match status" value="1"/>
</dbReference>
<dbReference type="InParanoid" id="A0A317ZHK8"/>
<reference evidence="12 13" key="1">
    <citation type="submission" date="2018-05" db="EMBL/GenBank/DDBJ databases">
        <title>Coraliomargarita sinensis sp. nov., isolated from a marine solar saltern.</title>
        <authorList>
            <person name="Zhou L.Y."/>
        </authorList>
    </citation>
    <scope>NUCLEOTIDE SEQUENCE [LARGE SCALE GENOMIC DNA]</scope>
    <source>
        <strain evidence="12 13">WN38</strain>
    </source>
</reference>
<accession>A0A317ZHK8</accession>
<keyword evidence="13" id="KW-1185">Reference proteome</keyword>
<evidence type="ECO:0000256" key="9">
    <source>
        <dbReference type="PIRSR" id="PIRSR602081-2"/>
    </source>
</evidence>
<proteinExistence type="inferred from homology"/>
<evidence type="ECO:0000313" key="13">
    <source>
        <dbReference type="Proteomes" id="UP000247099"/>
    </source>
</evidence>
<dbReference type="InterPro" id="IPR005101">
    <property type="entry name" value="Cryptochr/Photolyase_FAD-bd"/>
</dbReference>
<dbReference type="PRINTS" id="PR00147">
    <property type="entry name" value="DNAPHOTLYASE"/>
</dbReference>
<comment type="caution">
    <text evidence="12">The sequence shown here is derived from an EMBL/GenBank/DDBJ whole genome shotgun (WGS) entry which is preliminary data.</text>
</comment>
<keyword evidence="4 8" id="KW-0285">Flavoprotein</keyword>
<feature type="binding site" evidence="8">
    <location>
        <begin position="238"/>
        <end position="242"/>
    </location>
    <ligand>
        <name>FAD</name>
        <dbReference type="ChEBI" id="CHEBI:57692"/>
    </ligand>
</feature>
<dbReference type="SUPFAM" id="SSF48173">
    <property type="entry name" value="Cryptochrome/photolyase FAD-binding domain"/>
    <property type="match status" value="1"/>
</dbReference>
<comment type="cofactor">
    <cofactor evidence="8">
        <name>FAD</name>
        <dbReference type="ChEBI" id="CHEBI:57692"/>
    </cofactor>
    <text evidence="8">Binds 1 FAD per subunit.</text>
</comment>
<evidence type="ECO:0000256" key="7">
    <source>
        <dbReference type="ARBA" id="ARBA00033999"/>
    </source>
</evidence>
<dbReference type="Gene3D" id="3.40.50.620">
    <property type="entry name" value="HUPs"/>
    <property type="match status" value="1"/>
</dbReference>
<dbReference type="EMBL" id="QHJQ01000002">
    <property type="protein sequence ID" value="PXA05194.1"/>
    <property type="molecule type" value="Genomic_DNA"/>
</dbReference>
<feature type="domain" description="Photolyase/cryptochrome alpha/beta" evidence="11">
    <location>
        <begin position="4"/>
        <end position="133"/>
    </location>
</feature>
<name>A0A317ZHK8_9BACT</name>
<dbReference type="InterPro" id="IPR018394">
    <property type="entry name" value="DNA_photolyase_1_CS_C"/>
</dbReference>
<dbReference type="AlphaFoldDB" id="A0A317ZHK8"/>
<feature type="binding site" evidence="8">
    <location>
        <begin position="373"/>
        <end position="375"/>
    </location>
    <ligand>
        <name>FAD</name>
        <dbReference type="ChEBI" id="CHEBI:57692"/>
    </ligand>
</feature>
<dbReference type="PANTHER" id="PTHR11455:SF9">
    <property type="entry name" value="CRYPTOCHROME CIRCADIAN CLOCK 5 ISOFORM X1"/>
    <property type="match status" value="1"/>
</dbReference>
<evidence type="ECO:0000256" key="10">
    <source>
        <dbReference type="RuleBase" id="RU004182"/>
    </source>
</evidence>
<evidence type="ECO:0000256" key="8">
    <source>
        <dbReference type="PIRSR" id="PIRSR602081-1"/>
    </source>
</evidence>
<dbReference type="InterPro" id="IPR014729">
    <property type="entry name" value="Rossmann-like_a/b/a_fold"/>
</dbReference>
<evidence type="ECO:0000313" key="12">
    <source>
        <dbReference type="EMBL" id="PXA05194.1"/>
    </source>
</evidence>
<evidence type="ECO:0000256" key="4">
    <source>
        <dbReference type="ARBA" id="ARBA00022630"/>
    </source>
</evidence>
<keyword evidence="12" id="KW-0456">Lyase</keyword>
<evidence type="ECO:0000256" key="1">
    <source>
        <dbReference type="ARBA" id="ARBA00001932"/>
    </source>
</evidence>
<dbReference type="OrthoDB" id="9772484at2"/>
<dbReference type="GO" id="GO:0071949">
    <property type="term" value="F:FAD binding"/>
    <property type="evidence" value="ECO:0007669"/>
    <property type="project" value="TreeGrafter"/>
</dbReference>
<dbReference type="GO" id="GO:0003904">
    <property type="term" value="F:deoxyribodipyrimidine photo-lyase activity"/>
    <property type="evidence" value="ECO:0007669"/>
    <property type="project" value="UniProtKB-EC"/>
</dbReference>
<dbReference type="InterPro" id="IPR036134">
    <property type="entry name" value="Crypto/Photolyase_FAD-like_sf"/>
</dbReference>
<sequence length="477" mass="54851">MSNKLTILWLRQDLRLNDNSALQAAIEAGGPILPVYIDDREAMGDWAPTGASLWFLHRALESLEASFKKSGGQLFYLKGDSLAELKALIDSSGAGRVYWNRRYEGPHRERDAAIKKALRDAGIEVKSCNTSLLNEPHTVSTGSGQPYKVYTPYWRNVKERKLEPPVEVDLKTADFYTNKSMGCQLEDLKLLPDHPWHRKLEAYWDVSEESAMKYLDKFLAEPVAAYDTDRDLPRVAGTSRLSPYLHWGLIGPRQVMERLHATHDLREQGPQTYAKEIYWREFAYNVLYHFPHTPDAPLQEKYADFPWEYDKSVLKQWQQGRTGYPIVDAGMRELYETGWMHNRVRMIVSSLLVKHLLQDWRDGARWFWDTLVDADLASNTLGWQWSGGCGADAAPYFRIFNPMTQGKKFDPDGDYVKHWVPELKHIPTKFIHEPWEAPPSVLEQAGCQLGEDYPEPIIDHKKGRERALAAFDKVKAS</sequence>
<evidence type="ECO:0000256" key="5">
    <source>
        <dbReference type="ARBA" id="ARBA00022827"/>
    </source>
</evidence>
<feature type="binding site" evidence="8">
    <location>
        <position position="226"/>
    </location>
    <ligand>
        <name>FAD</name>
        <dbReference type="ChEBI" id="CHEBI:57692"/>
    </ligand>
</feature>
<feature type="site" description="Electron transfer via tryptophanyl radical" evidence="9">
    <location>
        <position position="307"/>
    </location>
</feature>
<dbReference type="InterPro" id="IPR002081">
    <property type="entry name" value="Cryptochrome/DNA_photolyase_1"/>
</dbReference>
<evidence type="ECO:0000256" key="3">
    <source>
        <dbReference type="ARBA" id="ARBA00014046"/>
    </source>
</evidence>
<feature type="site" description="Electron transfer via tryptophanyl radical" evidence="9">
    <location>
        <position position="360"/>
    </location>
</feature>
<dbReference type="EC" id="4.1.99.3" evidence="2"/>
<dbReference type="InterPro" id="IPR006050">
    <property type="entry name" value="DNA_photolyase_N"/>
</dbReference>
<dbReference type="Gene3D" id="1.10.579.10">
    <property type="entry name" value="DNA Cyclobutane Dipyrimidine Photolyase, subunit A, domain 3"/>
    <property type="match status" value="1"/>
</dbReference>
<dbReference type="Gene3D" id="1.25.40.80">
    <property type="match status" value="1"/>
</dbReference>
<dbReference type="GO" id="GO:0003677">
    <property type="term" value="F:DNA binding"/>
    <property type="evidence" value="ECO:0007669"/>
    <property type="project" value="TreeGrafter"/>
</dbReference>
<feature type="site" description="Electron transfer via tryptophanyl radical" evidence="9">
    <location>
        <position position="383"/>
    </location>
</feature>
<dbReference type="FunCoup" id="A0A317ZHK8">
    <property type="interactions" value="296"/>
</dbReference>
<dbReference type="GO" id="GO:0000719">
    <property type="term" value="P:photoreactive repair"/>
    <property type="evidence" value="ECO:0007669"/>
    <property type="project" value="UniProtKB-ARBA"/>
</dbReference>
<dbReference type="PROSITE" id="PS51645">
    <property type="entry name" value="PHR_CRY_ALPHA_BETA"/>
    <property type="match status" value="1"/>
</dbReference>
<evidence type="ECO:0000259" key="11">
    <source>
        <dbReference type="PROSITE" id="PS51645"/>
    </source>
</evidence>
<feature type="binding site" evidence="8">
    <location>
        <position position="273"/>
    </location>
    <ligand>
        <name>FAD</name>
        <dbReference type="ChEBI" id="CHEBI:57692"/>
    </ligand>
</feature>
<evidence type="ECO:0000256" key="6">
    <source>
        <dbReference type="ARBA" id="ARBA00022991"/>
    </source>
</evidence>
<evidence type="ECO:0000256" key="2">
    <source>
        <dbReference type="ARBA" id="ARBA00013149"/>
    </source>
</evidence>
<dbReference type="PANTHER" id="PTHR11455">
    <property type="entry name" value="CRYPTOCHROME"/>
    <property type="match status" value="1"/>
</dbReference>
<comment type="catalytic activity">
    <reaction evidence="7">
        <text>cyclobutadipyrimidine (in DNA) = 2 pyrimidine residues (in DNA).</text>
        <dbReference type="EC" id="4.1.99.3"/>
    </reaction>
</comment>
<dbReference type="InterPro" id="IPR036155">
    <property type="entry name" value="Crypto/Photolyase_N_sf"/>
</dbReference>
<dbReference type="Pfam" id="PF00875">
    <property type="entry name" value="DNA_photolyase"/>
    <property type="match status" value="1"/>
</dbReference>
<keyword evidence="5 8" id="KW-0274">FAD</keyword>
<comment type="cofactor">
    <cofactor evidence="1">
        <name>(6R)-5,10-methylene-5,6,7,8-tetrahydrofolate</name>
        <dbReference type="ChEBI" id="CHEBI:15636"/>
    </cofactor>
</comment>